<protein>
    <submittedName>
        <fullName evidence="1">Uncharacterized protein</fullName>
    </submittedName>
</protein>
<dbReference type="AlphaFoldDB" id="A0A4S8LKY9"/>
<dbReference type="Gene3D" id="3.40.50.720">
    <property type="entry name" value="NAD(P)-binding Rossmann-like Domain"/>
    <property type="match status" value="1"/>
</dbReference>
<sequence length="104" mass="11763">MIDVRDAARAHLLALSTPAVPGRDKRFIISAKSFTWKEFVELYRKERSGLKDRLPRENLEQGFGQTSAPLDIEFAKGVLGMKEYIKWEETALAALDAALVLEKK</sequence>
<evidence type="ECO:0000313" key="2">
    <source>
        <dbReference type="Proteomes" id="UP000297245"/>
    </source>
</evidence>
<dbReference type="OrthoDB" id="2735536at2759"/>
<dbReference type="SUPFAM" id="SSF51735">
    <property type="entry name" value="NAD(P)-binding Rossmann-fold domains"/>
    <property type="match status" value="1"/>
</dbReference>
<dbReference type="Proteomes" id="UP000297245">
    <property type="component" value="Unassembled WGS sequence"/>
</dbReference>
<keyword evidence="2" id="KW-1185">Reference proteome</keyword>
<dbReference type="InterPro" id="IPR036291">
    <property type="entry name" value="NAD(P)-bd_dom_sf"/>
</dbReference>
<accession>A0A4S8LKY9</accession>
<name>A0A4S8LKY9_DENBC</name>
<dbReference type="EMBL" id="ML179361">
    <property type="protein sequence ID" value="THU89640.1"/>
    <property type="molecule type" value="Genomic_DNA"/>
</dbReference>
<gene>
    <name evidence="1" type="ORF">K435DRAFT_781526</name>
</gene>
<organism evidence="1 2">
    <name type="scientific">Dendrothele bispora (strain CBS 962.96)</name>
    <dbReference type="NCBI Taxonomy" id="1314807"/>
    <lineage>
        <taxon>Eukaryota</taxon>
        <taxon>Fungi</taxon>
        <taxon>Dikarya</taxon>
        <taxon>Basidiomycota</taxon>
        <taxon>Agaricomycotina</taxon>
        <taxon>Agaricomycetes</taxon>
        <taxon>Agaricomycetidae</taxon>
        <taxon>Agaricales</taxon>
        <taxon>Agaricales incertae sedis</taxon>
        <taxon>Dendrothele</taxon>
    </lineage>
</organism>
<proteinExistence type="predicted"/>
<evidence type="ECO:0000313" key="1">
    <source>
        <dbReference type="EMBL" id="THU89640.1"/>
    </source>
</evidence>
<reference evidence="1 2" key="1">
    <citation type="journal article" date="2019" name="Nat. Ecol. Evol.">
        <title>Megaphylogeny resolves global patterns of mushroom evolution.</title>
        <authorList>
            <person name="Varga T."/>
            <person name="Krizsan K."/>
            <person name="Foldi C."/>
            <person name="Dima B."/>
            <person name="Sanchez-Garcia M."/>
            <person name="Sanchez-Ramirez S."/>
            <person name="Szollosi G.J."/>
            <person name="Szarkandi J.G."/>
            <person name="Papp V."/>
            <person name="Albert L."/>
            <person name="Andreopoulos W."/>
            <person name="Angelini C."/>
            <person name="Antonin V."/>
            <person name="Barry K.W."/>
            <person name="Bougher N.L."/>
            <person name="Buchanan P."/>
            <person name="Buyck B."/>
            <person name="Bense V."/>
            <person name="Catcheside P."/>
            <person name="Chovatia M."/>
            <person name="Cooper J."/>
            <person name="Damon W."/>
            <person name="Desjardin D."/>
            <person name="Finy P."/>
            <person name="Geml J."/>
            <person name="Haridas S."/>
            <person name="Hughes K."/>
            <person name="Justo A."/>
            <person name="Karasinski D."/>
            <person name="Kautmanova I."/>
            <person name="Kiss B."/>
            <person name="Kocsube S."/>
            <person name="Kotiranta H."/>
            <person name="LaButti K.M."/>
            <person name="Lechner B.E."/>
            <person name="Liimatainen K."/>
            <person name="Lipzen A."/>
            <person name="Lukacs Z."/>
            <person name="Mihaltcheva S."/>
            <person name="Morgado L.N."/>
            <person name="Niskanen T."/>
            <person name="Noordeloos M.E."/>
            <person name="Ohm R.A."/>
            <person name="Ortiz-Santana B."/>
            <person name="Ovrebo C."/>
            <person name="Racz N."/>
            <person name="Riley R."/>
            <person name="Savchenko A."/>
            <person name="Shiryaev A."/>
            <person name="Soop K."/>
            <person name="Spirin V."/>
            <person name="Szebenyi C."/>
            <person name="Tomsovsky M."/>
            <person name="Tulloss R.E."/>
            <person name="Uehling J."/>
            <person name="Grigoriev I.V."/>
            <person name="Vagvolgyi C."/>
            <person name="Papp T."/>
            <person name="Martin F.M."/>
            <person name="Miettinen O."/>
            <person name="Hibbett D.S."/>
            <person name="Nagy L.G."/>
        </authorList>
    </citation>
    <scope>NUCLEOTIDE SEQUENCE [LARGE SCALE GENOMIC DNA]</scope>
    <source>
        <strain evidence="1 2">CBS 962.96</strain>
    </source>
</reference>